<accession>A0ABT6QAD6</accession>
<dbReference type="EMBL" id="JASBAN010000003">
    <property type="protein sequence ID" value="MDI2113870.1"/>
    <property type="molecule type" value="Genomic_DNA"/>
</dbReference>
<dbReference type="RefSeq" id="WP_281463520.1">
    <property type="nucleotide sequence ID" value="NZ_JASBAN010000003.1"/>
</dbReference>
<sequence length="119" mass="14044">MEKKTKWGAARIIFFSLKTEIEKDLENAIPQKEIWLKHKDLLNCCYSNFSRLCQKYIGNKINPTTIQNHKTIIKTDERNNVTAEQKPRSKRPAFTGRKINFTPTPNPENVKRWINKTKK</sequence>
<keyword evidence="3" id="KW-1185">Reference proteome</keyword>
<proteinExistence type="predicted"/>
<evidence type="ECO:0000256" key="1">
    <source>
        <dbReference type="SAM" id="MobiDB-lite"/>
    </source>
</evidence>
<comment type="caution">
    <text evidence="2">The sequence shown here is derived from an EMBL/GenBank/DDBJ whole genome shotgun (WGS) entry which is preliminary data.</text>
</comment>
<evidence type="ECO:0000313" key="2">
    <source>
        <dbReference type="EMBL" id="MDI2113870.1"/>
    </source>
</evidence>
<evidence type="ECO:0000313" key="3">
    <source>
        <dbReference type="Proteomes" id="UP001431775"/>
    </source>
</evidence>
<reference evidence="2" key="1">
    <citation type="submission" date="2023-05" db="EMBL/GenBank/DDBJ databases">
        <title>Whole genome sequence of Commensalibacter sp.</title>
        <authorList>
            <person name="Charoenyingcharoen P."/>
            <person name="Yukphan P."/>
        </authorList>
    </citation>
    <scope>NUCLEOTIDE SEQUENCE</scope>
    <source>
        <strain evidence="2">TBRC 10068</strain>
    </source>
</reference>
<organism evidence="2 3">
    <name type="scientific">Commensalibacter nepenthis</name>
    <dbReference type="NCBI Taxonomy" id="3043872"/>
    <lineage>
        <taxon>Bacteria</taxon>
        <taxon>Pseudomonadati</taxon>
        <taxon>Pseudomonadota</taxon>
        <taxon>Alphaproteobacteria</taxon>
        <taxon>Acetobacterales</taxon>
        <taxon>Acetobacteraceae</taxon>
    </lineage>
</organism>
<name>A0ABT6QAD6_9PROT</name>
<gene>
    <name evidence="2" type="ORF">QJV33_11380</name>
</gene>
<dbReference type="Proteomes" id="UP001431775">
    <property type="component" value="Unassembled WGS sequence"/>
</dbReference>
<feature type="region of interest" description="Disordered" evidence="1">
    <location>
        <begin position="79"/>
        <end position="119"/>
    </location>
</feature>
<protein>
    <submittedName>
        <fullName evidence="2">Uncharacterized protein</fullName>
    </submittedName>
</protein>